<dbReference type="Proteomes" id="UP000887013">
    <property type="component" value="Unassembled WGS sequence"/>
</dbReference>
<dbReference type="EMBL" id="BMAW01120868">
    <property type="protein sequence ID" value="GFT91238.1"/>
    <property type="molecule type" value="Genomic_DNA"/>
</dbReference>
<dbReference type="EMBL" id="BMAW01013421">
    <property type="protein sequence ID" value="GFT33907.1"/>
    <property type="molecule type" value="Genomic_DNA"/>
</dbReference>
<evidence type="ECO:0000313" key="4">
    <source>
        <dbReference type="EMBL" id="GFT12371.1"/>
    </source>
</evidence>
<reference evidence="6" key="1">
    <citation type="submission" date="2020-08" db="EMBL/GenBank/DDBJ databases">
        <title>Multicomponent nature underlies the extraordinary mechanical properties of spider dragline silk.</title>
        <authorList>
            <person name="Kono N."/>
            <person name="Nakamura H."/>
            <person name="Mori M."/>
            <person name="Yoshida Y."/>
            <person name="Ohtoshi R."/>
            <person name="Malay A.D."/>
            <person name="Moran D.A.P."/>
            <person name="Tomita M."/>
            <person name="Numata K."/>
            <person name="Arakawa K."/>
        </authorList>
    </citation>
    <scope>NUCLEOTIDE SEQUENCE</scope>
</reference>
<dbReference type="EMBL" id="BMAW01072237">
    <property type="protein sequence ID" value="GFT81940.1"/>
    <property type="molecule type" value="Genomic_DNA"/>
</dbReference>
<name>A0A8X6TPP5_NEPPI</name>
<dbReference type="EMBL" id="BMAW01097900">
    <property type="protein sequence ID" value="GFS82047.1"/>
    <property type="molecule type" value="Genomic_DNA"/>
</dbReference>
<keyword evidence="10" id="KW-1185">Reference proteome</keyword>
<comment type="caution">
    <text evidence="6">The sequence shown here is derived from an EMBL/GenBank/DDBJ whole genome shotgun (WGS) entry which is preliminary data.</text>
</comment>
<dbReference type="EMBL" id="BMAW01057713">
    <property type="protein sequence ID" value="GFT12371.1"/>
    <property type="molecule type" value="Genomic_DNA"/>
</dbReference>
<dbReference type="EMBL" id="BMAW01116145">
    <property type="protein sequence ID" value="GFT69301.1"/>
    <property type="molecule type" value="Genomic_DNA"/>
</dbReference>
<evidence type="ECO:0000313" key="6">
    <source>
        <dbReference type="EMBL" id="GFT33907.1"/>
    </source>
</evidence>
<feature type="non-terminal residue" evidence="6">
    <location>
        <position position="1"/>
    </location>
</feature>
<evidence type="ECO:0000313" key="8">
    <source>
        <dbReference type="EMBL" id="GFT81940.1"/>
    </source>
</evidence>
<protein>
    <submittedName>
        <fullName evidence="6">Uncharacterized protein</fullName>
    </submittedName>
</protein>
<feature type="transmembrane region" description="Helical" evidence="1">
    <location>
        <begin position="22"/>
        <end position="49"/>
    </location>
</feature>
<evidence type="ECO:0000313" key="2">
    <source>
        <dbReference type="EMBL" id="GFS82047.1"/>
    </source>
</evidence>
<accession>A0A8X6TPP5</accession>
<evidence type="ECO:0000313" key="9">
    <source>
        <dbReference type="EMBL" id="GFT91238.1"/>
    </source>
</evidence>
<keyword evidence="1" id="KW-1133">Transmembrane helix</keyword>
<evidence type="ECO:0000313" key="3">
    <source>
        <dbReference type="EMBL" id="GFT03589.1"/>
    </source>
</evidence>
<proteinExistence type="predicted"/>
<evidence type="ECO:0000256" key="1">
    <source>
        <dbReference type="SAM" id="Phobius"/>
    </source>
</evidence>
<sequence>TAGGNGTRNAAQTGEQDGCRAWLVAFTCFLIQFVTGGLGRLFAIVFVALMDRYGVGREMAAYPLSIHLAVKNLFGEKFLK</sequence>
<dbReference type="OrthoDB" id="6499973at2759"/>
<dbReference type="AlphaFoldDB" id="A0A8X6TPP5"/>
<evidence type="ECO:0000313" key="7">
    <source>
        <dbReference type="EMBL" id="GFT69301.1"/>
    </source>
</evidence>
<keyword evidence="1" id="KW-0812">Transmembrane</keyword>
<dbReference type="EMBL" id="BMAW01102288">
    <property type="protein sequence ID" value="GFT03589.1"/>
    <property type="molecule type" value="Genomic_DNA"/>
</dbReference>
<evidence type="ECO:0000313" key="5">
    <source>
        <dbReference type="EMBL" id="GFT33022.1"/>
    </source>
</evidence>
<dbReference type="EMBL" id="BMAW01013278">
    <property type="protein sequence ID" value="GFT33022.1"/>
    <property type="molecule type" value="Genomic_DNA"/>
</dbReference>
<keyword evidence="1" id="KW-0472">Membrane</keyword>
<evidence type="ECO:0000313" key="10">
    <source>
        <dbReference type="Proteomes" id="UP000887013"/>
    </source>
</evidence>
<gene>
    <name evidence="2" type="ORF">NPIL_174141</name>
    <name evidence="4" type="ORF">NPIL_210721</name>
    <name evidence="9" type="ORF">NPIL_233561</name>
    <name evidence="6" type="ORF">NPIL_238941</name>
    <name evidence="5" type="ORF">NPIL_352161</name>
    <name evidence="7" type="ORF">NPIL_410681</name>
    <name evidence="8" type="ORF">NPIL_527641</name>
    <name evidence="3" type="ORF">NPIL_549481</name>
</gene>
<organism evidence="6 10">
    <name type="scientific">Nephila pilipes</name>
    <name type="common">Giant wood spider</name>
    <name type="synonym">Nephila maculata</name>
    <dbReference type="NCBI Taxonomy" id="299642"/>
    <lineage>
        <taxon>Eukaryota</taxon>
        <taxon>Metazoa</taxon>
        <taxon>Ecdysozoa</taxon>
        <taxon>Arthropoda</taxon>
        <taxon>Chelicerata</taxon>
        <taxon>Arachnida</taxon>
        <taxon>Araneae</taxon>
        <taxon>Araneomorphae</taxon>
        <taxon>Entelegynae</taxon>
        <taxon>Araneoidea</taxon>
        <taxon>Nephilidae</taxon>
        <taxon>Nephila</taxon>
    </lineage>
</organism>